<dbReference type="OrthoDB" id="166907at2759"/>
<dbReference type="AlphaFoldDB" id="J8TZI8"/>
<reference evidence="4 5" key="1">
    <citation type="journal article" date="2012" name="Eukaryot. Cell">
        <title>Draft genome sequence of CBS 2479, the standard type strain of Trichosporon asahii.</title>
        <authorList>
            <person name="Yang R.Y."/>
            <person name="Li H.T."/>
            <person name="Zhu H."/>
            <person name="Zhou G.P."/>
            <person name="Wang M."/>
            <person name="Wang L."/>
        </authorList>
    </citation>
    <scope>NUCLEOTIDE SEQUENCE [LARGE SCALE GENOMIC DNA]</scope>
    <source>
        <strain evidence="5">ATCC 90039 / CBS 2479 / JCM 2466 / KCTC 7840 / NCYC 2677 / UAMH 7654</strain>
    </source>
</reference>
<proteinExistence type="predicted"/>
<feature type="compositionally biased region" description="Acidic residues" evidence="2">
    <location>
        <begin position="562"/>
        <end position="571"/>
    </location>
</feature>
<dbReference type="VEuPathDB" id="FungiDB:A1Q1_08072"/>
<dbReference type="PANTHER" id="PTHR47534:SF3">
    <property type="entry name" value="ALCOHOL DEHYDROGENASE-LIKE C-TERMINAL DOMAIN-CONTAINING PROTEIN"/>
    <property type="match status" value="1"/>
</dbReference>
<name>J8TZI8_TRIAS</name>
<dbReference type="InterPro" id="IPR036291">
    <property type="entry name" value="NAD(P)-bd_dom_sf"/>
</dbReference>
<dbReference type="Proteomes" id="UP000002748">
    <property type="component" value="Unassembled WGS sequence"/>
</dbReference>
<dbReference type="RefSeq" id="XP_014184318.1">
    <property type="nucleotide sequence ID" value="XM_014328843.1"/>
</dbReference>
<sequence>MQRREISAALDKVKPLRFGENKTLVVIGGTSGIGAATARKFALRGLATRIIIVGRDAQRGHDVAQICSCYAPKGSEPAVSFIQKDVSCLDTPGELTTRDCTGFAVQVISRFVISHLLVSANAMAPDGVIISVGNPGWTMDDLSANDFSLALWEKTAWTRMSVFAAQMLRDSSVMDACTLEQNGRYHQRVFHLNPGLVASETFLYGQLPFPIGIARRIAIMAPAAVEPDDYADVPVFVAMFPEEAERIGQGRLLDKNFAHVDPGKWAQDEMHRAEVWEFMERAAGASGPELTSRGQPSVVVAVLRPPSAYPNADVVVDLNAAPGYGETPELGARIRDLCELVAYSLKLTAGSKLPPKAQIYIDAVDILAEDHTPYAVLRSLRSILAAVNASKPGRLILSLPRDSRFLPLVTPASLSPGLILITPHNPRAVEAMAQRLLLTPEDPRFFSLLDRFSGDTLALAGSGLEVGEPSSYAVQILIRKATGGAKAIVRAVEGYTAGKPMPLEQVASFKLLAEEKRTTTHADLNLPFNLSLTDRQKSERGAVPLPYAHEGEGADLGMGMDWSDDEEDDEI</sequence>
<dbReference type="InterPro" id="IPR052228">
    <property type="entry name" value="Sec_Metab_Biosynth_Oxidored"/>
</dbReference>
<evidence type="ECO:0000256" key="2">
    <source>
        <dbReference type="SAM" id="MobiDB-lite"/>
    </source>
</evidence>
<feature type="domain" description="Ketoreductase (KR)" evidence="3">
    <location>
        <begin position="23"/>
        <end position="90"/>
    </location>
</feature>
<dbReference type="Gene3D" id="3.40.50.720">
    <property type="entry name" value="NAD(P)-binding Rossmann-like Domain"/>
    <property type="match status" value="1"/>
</dbReference>
<comment type="caution">
    <text evidence="4">The sequence shown here is derived from an EMBL/GenBank/DDBJ whole genome shotgun (WGS) entry which is preliminary data.</text>
</comment>
<dbReference type="InterPro" id="IPR013968">
    <property type="entry name" value="PKS_KR"/>
</dbReference>
<dbReference type="EMBL" id="ALBS01000008">
    <property type="protein sequence ID" value="EJT53155.1"/>
    <property type="molecule type" value="Genomic_DNA"/>
</dbReference>
<keyword evidence="1" id="KW-0560">Oxidoreductase</keyword>
<dbReference type="KEGG" id="tasa:A1Q1_08072"/>
<dbReference type="Pfam" id="PF08659">
    <property type="entry name" value="KR"/>
    <property type="match status" value="1"/>
</dbReference>
<dbReference type="HOGENOM" id="CLU_034578_0_0_1"/>
<organism evidence="4 5">
    <name type="scientific">Trichosporon asahii var. asahii (strain ATCC 90039 / CBS 2479 / JCM 2466 / KCTC 7840 / NBRC 103889/ NCYC 2677 / UAMH 7654)</name>
    <name type="common">Yeast</name>
    <dbReference type="NCBI Taxonomy" id="1186058"/>
    <lineage>
        <taxon>Eukaryota</taxon>
        <taxon>Fungi</taxon>
        <taxon>Dikarya</taxon>
        <taxon>Basidiomycota</taxon>
        <taxon>Agaricomycotina</taxon>
        <taxon>Tremellomycetes</taxon>
        <taxon>Trichosporonales</taxon>
        <taxon>Trichosporonaceae</taxon>
        <taxon>Trichosporon</taxon>
    </lineage>
</organism>
<evidence type="ECO:0000313" key="4">
    <source>
        <dbReference type="EMBL" id="EJT53155.1"/>
    </source>
</evidence>
<protein>
    <recommendedName>
        <fullName evidence="3">Ketoreductase (KR) domain-containing protein</fullName>
    </recommendedName>
</protein>
<dbReference type="GO" id="GO:0016491">
    <property type="term" value="F:oxidoreductase activity"/>
    <property type="evidence" value="ECO:0007669"/>
    <property type="project" value="UniProtKB-KW"/>
</dbReference>
<dbReference type="GeneID" id="25991584"/>
<gene>
    <name evidence="4" type="ORF">A1Q1_08072</name>
</gene>
<dbReference type="SUPFAM" id="SSF51735">
    <property type="entry name" value="NAD(P)-binding Rossmann-fold domains"/>
    <property type="match status" value="1"/>
</dbReference>
<evidence type="ECO:0000259" key="3">
    <source>
        <dbReference type="Pfam" id="PF08659"/>
    </source>
</evidence>
<evidence type="ECO:0000313" key="5">
    <source>
        <dbReference type="Proteomes" id="UP000002748"/>
    </source>
</evidence>
<evidence type="ECO:0000256" key="1">
    <source>
        <dbReference type="ARBA" id="ARBA00023002"/>
    </source>
</evidence>
<dbReference type="PANTHER" id="PTHR47534">
    <property type="entry name" value="YALI0E05731P"/>
    <property type="match status" value="1"/>
</dbReference>
<feature type="region of interest" description="Disordered" evidence="2">
    <location>
        <begin position="539"/>
        <end position="571"/>
    </location>
</feature>
<accession>J8TZI8</accession>